<protein>
    <recommendedName>
        <fullName evidence="3">HlyD family efflux transporter periplasmic adaptor subunit</fullName>
    </recommendedName>
</protein>
<dbReference type="Proteomes" id="UP000751852">
    <property type="component" value="Unassembled WGS sequence"/>
</dbReference>
<evidence type="ECO:0000313" key="2">
    <source>
        <dbReference type="Proteomes" id="UP000751852"/>
    </source>
</evidence>
<name>A0ABS0T8T9_9STAP</name>
<sequence>MFKKSTLLFPLLFFLVLCCLASYYFIRNNTPHYDTIQAQLSKPKTIKGLVQADQHYMLSLDSNSRLNFKIHVEDTTSVKKGTPLISYYDPNIFHQMTRLKRLAKSNLPPEQSFQLALKLIELRSQLYTTIKSPFSGIVHLHKNYAIQNDKPILDVLSKTQHITTRLPEHLHSYFSKNKKVIMKNKSTNQFVEGTVHSIDILPITPYSPTKISTYIMTIKTPKSYTLGTHFDIEIEPAQIILPKDVLLDKYTVVLYKKHKYIKRRVNYDKLNDKIIIKKGIFVGESVVRNPNVNMF</sequence>
<gene>
    <name evidence="1" type="ORF">HHH54_05835</name>
</gene>
<keyword evidence="2" id="KW-1185">Reference proteome</keyword>
<accession>A0ABS0T8T9</accession>
<organism evidence="1 2">
    <name type="scientific">Staphylococcus canis</name>
    <dbReference type="NCBI Taxonomy" id="2724942"/>
    <lineage>
        <taxon>Bacteria</taxon>
        <taxon>Bacillati</taxon>
        <taxon>Bacillota</taxon>
        <taxon>Bacilli</taxon>
        <taxon>Bacillales</taxon>
        <taxon>Staphylococcaceae</taxon>
        <taxon>Staphylococcus</taxon>
    </lineage>
</organism>
<dbReference type="RefSeq" id="WP_198617904.1">
    <property type="nucleotide sequence ID" value="NZ_JABANU010000012.1"/>
</dbReference>
<evidence type="ECO:0008006" key="3">
    <source>
        <dbReference type="Google" id="ProtNLM"/>
    </source>
</evidence>
<reference evidence="1 2" key="1">
    <citation type="submission" date="2020-04" db="EMBL/GenBank/DDBJ databases">
        <title>Staphylococcus species from domestic dog.</title>
        <authorList>
            <person name="Paterson G.K."/>
        </authorList>
    </citation>
    <scope>NUCLEOTIDE SEQUENCE [LARGE SCALE GENOMIC DNA]</scope>
    <source>
        <strain evidence="1 2">H16/1A</strain>
    </source>
</reference>
<proteinExistence type="predicted"/>
<comment type="caution">
    <text evidence="1">The sequence shown here is derived from an EMBL/GenBank/DDBJ whole genome shotgun (WGS) entry which is preliminary data.</text>
</comment>
<evidence type="ECO:0000313" key="1">
    <source>
        <dbReference type="EMBL" id="MBI5975121.1"/>
    </source>
</evidence>
<dbReference type="EMBL" id="JABANU010000012">
    <property type="protein sequence ID" value="MBI5975121.1"/>
    <property type="molecule type" value="Genomic_DNA"/>
</dbReference>